<dbReference type="AlphaFoldDB" id="A0A1W6LCY8"/>
<dbReference type="Pfam" id="PF20112">
    <property type="entry name" value="DUF6502"/>
    <property type="match status" value="1"/>
</dbReference>
<accession>A0A1W6LCY8</accession>
<dbReference type="KEGG" id="rgu:A4W93_20555"/>
<keyword evidence="2" id="KW-1185">Reference proteome</keyword>
<gene>
    <name evidence="1" type="ORF">A4W93_20555</name>
</gene>
<dbReference type="OrthoDB" id="6356376at2"/>
<protein>
    <submittedName>
        <fullName evidence="1">Uncharacterized protein</fullName>
    </submittedName>
</protein>
<dbReference type="Proteomes" id="UP000193427">
    <property type="component" value="Chromosome"/>
</dbReference>
<dbReference type="EMBL" id="CP015118">
    <property type="protein sequence ID" value="ARN22097.1"/>
    <property type="molecule type" value="Genomic_DNA"/>
</dbReference>
<proteinExistence type="predicted"/>
<evidence type="ECO:0000313" key="2">
    <source>
        <dbReference type="Proteomes" id="UP000193427"/>
    </source>
</evidence>
<evidence type="ECO:0000313" key="1">
    <source>
        <dbReference type="EMBL" id="ARN22097.1"/>
    </source>
</evidence>
<sequence length="278" mass="30141">MSETPTLPRALEQALTRLLRPLCRLMLRHGMSFGAFQAVAKRTYVDVAMTEFALPGKKPSISRVSILSGLTRKEVQRLLAEPAEADAVGAERYNRASRVLTGWVRDSDYNDPQGQPRALPVEGDASFATLVRRHSGDMPARAVLDELMRVGAVRRLDDARVALVARAYVPQASVTDKLHILGTDVADLIGTIDHNLVHGAAQPRFQRKVLYHAIPAEAAPAFHALAAAESQALLLRLDRWLAAHDTASPTDARVRIGLGIHAVEEAVPAGLATESHAP</sequence>
<dbReference type="STRING" id="946333.A4W93_20555"/>
<organism evidence="1 2">
    <name type="scientific">Piscinibacter gummiphilus</name>
    <dbReference type="NCBI Taxonomy" id="946333"/>
    <lineage>
        <taxon>Bacteria</taxon>
        <taxon>Pseudomonadati</taxon>
        <taxon>Pseudomonadota</taxon>
        <taxon>Betaproteobacteria</taxon>
        <taxon>Burkholderiales</taxon>
        <taxon>Sphaerotilaceae</taxon>
        <taxon>Piscinibacter</taxon>
    </lineage>
</organism>
<reference evidence="1 2" key="1">
    <citation type="submission" date="2016-04" db="EMBL/GenBank/DDBJ databases">
        <title>Complete genome sequence of natural rubber-degrading, novel Gram-negative bacterium, Rhizobacter gummiphilus strain NS21.</title>
        <authorList>
            <person name="Tabata M."/>
            <person name="Kasai D."/>
            <person name="Fukuda M."/>
        </authorList>
    </citation>
    <scope>NUCLEOTIDE SEQUENCE [LARGE SCALE GENOMIC DNA]</scope>
    <source>
        <strain evidence="1 2">NS21</strain>
    </source>
</reference>
<name>A0A1W6LCY8_9BURK</name>
<dbReference type="RefSeq" id="WP_085752395.1">
    <property type="nucleotide sequence ID" value="NZ_BSPR01000006.1"/>
</dbReference>
<dbReference type="InterPro" id="IPR045445">
    <property type="entry name" value="DUF6502"/>
</dbReference>